<dbReference type="Pfam" id="PF25994">
    <property type="entry name" value="HH_AprE"/>
    <property type="match status" value="1"/>
</dbReference>
<dbReference type="Proteomes" id="UP000018951">
    <property type="component" value="Unassembled WGS sequence"/>
</dbReference>
<dbReference type="SUPFAM" id="SSF51230">
    <property type="entry name" value="Single hybrid motif"/>
    <property type="match status" value="1"/>
</dbReference>
<feature type="domain" description="AprE-like long alpha-helical hairpin" evidence="11">
    <location>
        <begin position="115"/>
        <end position="302"/>
    </location>
</feature>
<evidence type="ECO:0000256" key="5">
    <source>
        <dbReference type="ARBA" id="ARBA00022519"/>
    </source>
</evidence>
<reference evidence="13 14" key="1">
    <citation type="journal article" date="2013" name="PLoS ONE">
        <title>Bacterial endosymbiosis in a chordate host: long-term co-evolution and conservation of secondary metabolism.</title>
        <authorList>
            <person name="Kwan J.C."/>
            <person name="Schmidt E.W."/>
        </authorList>
    </citation>
    <scope>NUCLEOTIDE SEQUENCE [LARGE SCALE GENOMIC DNA]</scope>
    <source>
        <strain evidence="14">L6</strain>
    </source>
</reference>
<feature type="transmembrane region" description="Helical" evidence="9">
    <location>
        <begin position="38"/>
        <end position="56"/>
    </location>
</feature>
<keyword evidence="3 9" id="KW-0813">Transport</keyword>
<accession>W2V0I9</accession>
<dbReference type="PANTHER" id="PTHR30386:SF17">
    <property type="entry name" value="ALKALINE PROTEASE SECRETION PROTEIN APRE"/>
    <property type="match status" value="1"/>
</dbReference>
<keyword evidence="8 9" id="KW-0472">Membrane</keyword>
<evidence type="ECO:0000256" key="2">
    <source>
        <dbReference type="ARBA" id="ARBA00009477"/>
    </source>
</evidence>
<evidence type="ECO:0000256" key="3">
    <source>
        <dbReference type="ARBA" id="ARBA00022448"/>
    </source>
</evidence>
<evidence type="ECO:0000256" key="4">
    <source>
        <dbReference type="ARBA" id="ARBA00022475"/>
    </source>
</evidence>
<keyword evidence="7 9" id="KW-1133">Transmembrane helix</keyword>
<dbReference type="InterPro" id="IPR058982">
    <property type="entry name" value="Beta-barrel_AprE"/>
</dbReference>
<dbReference type="AlphaFoldDB" id="W2V0I9"/>
<protein>
    <recommendedName>
        <fullName evidence="9">Membrane fusion protein (MFP) family protein</fullName>
    </recommendedName>
</protein>
<dbReference type="PRINTS" id="PR01490">
    <property type="entry name" value="RTXTOXIND"/>
</dbReference>
<dbReference type="InterPro" id="IPR011053">
    <property type="entry name" value="Single_hybrid_motif"/>
</dbReference>
<evidence type="ECO:0000256" key="9">
    <source>
        <dbReference type="RuleBase" id="RU365093"/>
    </source>
</evidence>
<comment type="caution">
    <text evidence="13">The sequence shown here is derived from an EMBL/GenBank/DDBJ whole genome shotgun (WGS) entry which is preliminary data.</text>
</comment>
<evidence type="ECO:0000313" key="13">
    <source>
        <dbReference type="EMBL" id="ETO91936.1"/>
    </source>
</evidence>
<feature type="domain" description="AprE-like beta-barrel" evidence="12">
    <location>
        <begin position="358"/>
        <end position="442"/>
    </location>
</feature>
<dbReference type="GO" id="GO:0005886">
    <property type="term" value="C:plasma membrane"/>
    <property type="evidence" value="ECO:0007669"/>
    <property type="project" value="UniProtKB-SubCell"/>
</dbReference>
<comment type="similarity">
    <text evidence="2 9">Belongs to the membrane fusion protein (MFP) (TC 8.A.1) family.</text>
</comment>
<evidence type="ECO:0000259" key="11">
    <source>
        <dbReference type="Pfam" id="PF25994"/>
    </source>
</evidence>
<feature type="coiled-coil region" evidence="10">
    <location>
        <begin position="246"/>
        <end position="295"/>
    </location>
</feature>
<dbReference type="GO" id="GO:0015031">
    <property type="term" value="P:protein transport"/>
    <property type="evidence" value="ECO:0007669"/>
    <property type="project" value="InterPro"/>
</dbReference>
<evidence type="ECO:0000256" key="6">
    <source>
        <dbReference type="ARBA" id="ARBA00022692"/>
    </source>
</evidence>
<dbReference type="STRING" id="1401685.P857_1116"/>
<evidence type="ECO:0000256" key="7">
    <source>
        <dbReference type="ARBA" id="ARBA00022989"/>
    </source>
</evidence>
<evidence type="ECO:0000259" key="12">
    <source>
        <dbReference type="Pfam" id="PF26002"/>
    </source>
</evidence>
<gene>
    <name evidence="13" type="ORF">P857_1116</name>
</gene>
<dbReference type="EMBL" id="AXCJ01000001">
    <property type="protein sequence ID" value="ETO91936.1"/>
    <property type="molecule type" value="Genomic_DNA"/>
</dbReference>
<keyword evidence="4 9" id="KW-1003">Cell membrane</keyword>
<organism evidence="13 14">
    <name type="scientific">Candidatus Xenolissoclinum pacificiensis L6</name>
    <dbReference type="NCBI Taxonomy" id="1401685"/>
    <lineage>
        <taxon>Bacteria</taxon>
        <taxon>Pseudomonadati</taxon>
        <taxon>Pseudomonadota</taxon>
        <taxon>Alphaproteobacteria</taxon>
        <taxon>Rickettsiales</taxon>
        <taxon>Anaplasmataceae</taxon>
        <taxon>Candidatus Xenolissoclinum</taxon>
    </lineage>
</organism>
<dbReference type="Pfam" id="PF26002">
    <property type="entry name" value="Beta-barrel_AprE"/>
    <property type="match status" value="1"/>
</dbReference>
<proteinExistence type="inferred from homology"/>
<sequence>MSIKITNFLANIIDKISENNMITSDVSLKSNVVMPYRVAWYTILIFFGIFGVWATFAPMESTIIVPGILVNQNYNRYTVQHLEGGIVQEIFVQDGDRVRSGDPLVKIQDVKIVTQIQSLKEKFNLLTATVNRLNAEHNNLDEIVYSENIISNLDNISLQETVHTQNTLFNERRSALNTQTEILDNQIQQILNEINALNYQLEALEEHYIIIQEDLKAKQELFERDYINKPILTQIQKEEVSIRAKIGEYRTNISKAYQKIDEKELEKNRVFQSFYSSVSNELKALITEIEEVNNMIISATDVLDRTLIIAPIDGIISDMQVKNLYNVITPATTILEIVPETTELIVEGHLLPNDIDHLLSSMNNPKQQITQNDHSGLKTNIRITTFNAKTTPPIVGITNYVSANVVSEGYYITRTIIPTDEVKKLKNARLYPGMPVMIYISSGSRTLLQYLLSPISQLVNNGLKER</sequence>
<keyword evidence="5 9" id="KW-0997">Cell inner membrane</keyword>
<keyword evidence="14" id="KW-1185">Reference proteome</keyword>
<evidence type="ECO:0000256" key="1">
    <source>
        <dbReference type="ARBA" id="ARBA00004377"/>
    </source>
</evidence>
<comment type="subcellular location">
    <subcellularLocation>
        <location evidence="1 9">Cell inner membrane</location>
        <topology evidence="1 9">Single-pass membrane protein</topology>
    </subcellularLocation>
</comment>
<dbReference type="NCBIfam" id="TIGR01843">
    <property type="entry name" value="type_I_hlyD"/>
    <property type="match status" value="1"/>
</dbReference>
<evidence type="ECO:0000256" key="8">
    <source>
        <dbReference type="ARBA" id="ARBA00023136"/>
    </source>
</evidence>
<keyword evidence="10" id="KW-0175">Coiled coil</keyword>
<name>W2V0I9_9RICK</name>
<dbReference type="InterPro" id="IPR058781">
    <property type="entry name" value="HH_AprE-like"/>
</dbReference>
<dbReference type="PANTHER" id="PTHR30386">
    <property type="entry name" value="MEMBRANE FUSION SUBUNIT OF EMRAB-TOLC MULTIDRUG EFFLUX PUMP"/>
    <property type="match status" value="1"/>
</dbReference>
<dbReference type="InterPro" id="IPR050739">
    <property type="entry name" value="MFP"/>
</dbReference>
<dbReference type="InterPro" id="IPR010129">
    <property type="entry name" value="T1SS_HlyD"/>
</dbReference>
<evidence type="ECO:0000256" key="10">
    <source>
        <dbReference type="SAM" id="Coils"/>
    </source>
</evidence>
<feature type="coiled-coil region" evidence="10">
    <location>
        <begin position="187"/>
        <end position="221"/>
    </location>
</feature>
<keyword evidence="6 9" id="KW-0812">Transmembrane</keyword>
<evidence type="ECO:0000313" key="14">
    <source>
        <dbReference type="Proteomes" id="UP000018951"/>
    </source>
</evidence>